<comment type="caution">
    <text evidence="1">The sequence shown here is derived from an EMBL/GenBank/DDBJ whole genome shotgun (WGS) entry which is preliminary data.</text>
</comment>
<accession>A0A9Q1LKM7</accession>
<evidence type="ECO:0000313" key="1">
    <source>
        <dbReference type="EMBL" id="KAJ8538384.1"/>
    </source>
</evidence>
<keyword evidence="2" id="KW-1185">Reference proteome</keyword>
<proteinExistence type="predicted"/>
<name>A0A9Q1LKM7_9SOLA</name>
<sequence>MVAGFESTDGDERAEIVGIPEWKDKRVSKRIRFVNNLASFICLTYRTLETLIYLKSSIISGICVCACEADADLENYEVMYSEEEPENHTTTPKLRQFTGAKIAENHEETNGYLKFCKFWGSQYADMEDYVFAYSDEEPDETGLIQNKYNSKGTYCRLLDHERSKTPRTKSKAKKKKFSYLFTFLMDPFDYISSIIELRKGLG</sequence>
<reference evidence="2" key="1">
    <citation type="journal article" date="2023" name="Proc. Natl. Acad. Sci. U.S.A.">
        <title>Genomic and structural basis for evolution of tropane alkaloid biosynthesis.</title>
        <authorList>
            <person name="Wanga Y.-J."/>
            <person name="Taina T."/>
            <person name="Yua J.-Y."/>
            <person name="Lia J."/>
            <person name="Xua B."/>
            <person name="Chenc J."/>
            <person name="D'Auriad J.C."/>
            <person name="Huanga J.-P."/>
            <person name="Huanga S.-X."/>
        </authorList>
    </citation>
    <scope>NUCLEOTIDE SEQUENCE [LARGE SCALE GENOMIC DNA]</scope>
    <source>
        <strain evidence="2">cv. KIB-2019</strain>
    </source>
</reference>
<organism evidence="1 2">
    <name type="scientific">Anisodus acutangulus</name>
    <dbReference type="NCBI Taxonomy" id="402998"/>
    <lineage>
        <taxon>Eukaryota</taxon>
        <taxon>Viridiplantae</taxon>
        <taxon>Streptophyta</taxon>
        <taxon>Embryophyta</taxon>
        <taxon>Tracheophyta</taxon>
        <taxon>Spermatophyta</taxon>
        <taxon>Magnoliopsida</taxon>
        <taxon>eudicotyledons</taxon>
        <taxon>Gunneridae</taxon>
        <taxon>Pentapetalae</taxon>
        <taxon>asterids</taxon>
        <taxon>lamiids</taxon>
        <taxon>Solanales</taxon>
        <taxon>Solanaceae</taxon>
        <taxon>Solanoideae</taxon>
        <taxon>Hyoscyameae</taxon>
        <taxon>Anisodus</taxon>
    </lineage>
</organism>
<protein>
    <submittedName>
        <fullName evidence="1">Uncharacterized protein</fullName>
    </submittedName>
</protein>
<dbReference type="EMBL" id="JAJAGQ010000017">
    <property type="protein sequence ID" value="KAJ8538384.1"/>
    <property type="molecule type" value="Genomic_DNA"/>
</dbReference>
<dbReference type="AlphaFoldDB" id="A0A9Q1LKM7"/>
<dbReference type="Proteomes" id="UP001152561">
    <property type="component" value="Unassembled WGS sequence"/>
</dbReference>
<gene>
    <name evidence="1" type="ORF">K7X08_014924</name>
</gene>
<evidence type="ECO:0000313" key="2">
    <source>
        <dbReference type="Proteomes" id="UP001152561"/>
    </source>
</evidence>